<feature type="transmembrane region" description="Helical" evidence="1">
    <location>
        <begin position="310"/>
        <end position="330"/>
    </location>
</feature>
<dbReference type="Proteomes" id="UP000626554">
    <property type="component" value="Unassembled WGS sequence"/>
</dbReference>
<feature type="transmembrane region" description="Helical" evidence="1">
    <location>
        <begin position="122"/>
        <end position="142"/>
    </location>
</feature>
<dbReference type="EMBL" id="JABKAV010000015">
    <property type="protein sequence ID" value="NVO84736.1"/>
    <property type="molecule type" value="Genomic_DNA"/>
</dbReference>
<comment type="caution">
    <text evidence="2">The sequence shown here is derived from an EMBL/GenBank/DDBJ whole genome shotgun (WGS) entry which is preliminary data.</text>
</comment>
<evidence type="ECO:0000313" key="2">
    <source>
        <dbReference type="EMBL" id="NVO84736.1"/>
    </source>
</evidence>
<accession>A0ABX2Q3Z0</accession>
<keyword evidence="1" id="KW-0812">Transmembrane</keyword>
<keyword evidence="1" id="KW-0472">Membrane</keyword>
<dbReference type="RefSeq" id="WP_176899417.1">
    <property type="nucleotide sequence ID" value="NZ_JABKAV010000015.1"/>
</dbReference>
<feature type="transmembrane region" description="Helical" evidence="1">
    <location>
        <begin position="342"/>
        <end position="361"/>
    </location>
</feature>
<keyword evidence="1" id="KW-1133">Transmembrane helix</keyword>
<feature type="transmembrane region" description="Helical" evidence="1">
    <location>
        <begin position="222"/>
        <end position="244"/>
    </location>
</feature>
<feature type="transmembrane region" description="Helical" evidence="1">
    <location>
        <begin position="177"/>
        <end position="193"/>
    </location>
</feature>
<feature type="transmembrane region" description="Helical" evidence="1">
    <location>
        <begin position="12"/>
        <end position="36"/>
    </location>
</feature>
<organism evidence="2 3">
    <name type="scientific">Hymenobacter terrestris</name>
    <dbReference type="NCBI Taxonomy" id="2748310"/>
    <lineage>
        <taxon>Bacteria</taxon>
        <taxon>Pseudomonadati</taxon>
        <taxon>Bacteroidota</taxon>
        <taxon>Cytophagia</taxon>
        <taxon>Cytophagales</taxon>
        <taxon>Hymenobacteraceae</taxon>
        <taxon>Hymenobacter</taxon>
    </lineage>
</organism>
<feature type="transmembrane region" description="Helical" evidence="1">
    <location>
        <begin position="88"/>
        <end position="110"/>
    </location>
</feature>
<feature type="transmembrane region" description="Helical" evidence="1">
    <location>
        <begin position="264"/>
        <end position="290"/>
    </location>
</feature>
<evidence type="ECO:0008006" key="4">
    <source>
        <dbReference type="Google" id="ProtNLM"/>
    </source>
</evidence>
<evidence type="ECO:0000313" key="3">
    <source>
        <dbReference type="Proteomes" id="UP000626554"/>
    </source>
</evidence>
<sequence>MDSRLVRWVTGNWWGLLATVVSLGLLPLLLLCYYNQPYADDFSWTPEVEAYGFWGAQRRLFINWSGRYFTNWLQLVGNPLNHRWLQGVQLTAIISQLLRLIVLYAVVRLLTGRQLRRRDAGLLAAGLALVYSSMVASTFSALYYFTEIVVYQVPAWLLLLVPLAIDRLQRAPRRSARWIWGLLAGAGIIAVAGSNELTIALLSVIMLLGTGLSLWRRQWASARVWVGLGTLLAVAGAVALLAPGNTSRLALDNSLRPSASIQEALARLFSLLRHLLTSPAFLVIPAFVLLLRPIAAQVAPARPPGLRIPLLLSAAVLLAGLIVGTLPYALTWARIPLIPRAANILIWWWLLGWLLAGWASLPVQPAAITPIPAAARGLLGAALAAVIVMASGHAYLDLRHEAPAFAAQWQSRFATLKQAGLTPHSRLTLQPQPVLINRQIIMPPLGLAESPDYGINTRLATWFGLDSVRVGAVP</sequence>
<reference evidence="2 3" key="1">
    <citation type="submission" date="2020-05" db="EMBL/GenBank/DDBJ databases">
        <title>Hymenobacter terrestris sp. nov. and Hymenobacter lapidiphilus sp. nov., isolated from regoliths in Antarctica.</title>
        <authorList>
            <person name="Sedlacek I."/>
            <person name="Pantucek R."/>
            <person name="Zeman M."/>
            <person name="Holochova P."/>
            <person name="Kralova S."/>
            <person name="Stankova E."/>
            <person name="Sedo O."/>
            <person name="Micenkova L."/>
            <person name="Svec P."/>
            <person name="Gupta V."/>
            <person name="Sood U."/>
            <person name="Korpole U.S."/>
            <person name="Lal R."/>
        </authorList>
    </citation>
    <scope>NUCLEOTIDE SEQUENCE [LARGE SCALE GENOMIC DNA]</scope>
    <source>
        <strain evidence="2 3">P5252</strain>
    </source>
</reference>
<evidence type="ECO:0000256" key="1">
    <source>
        <dbReference type="SAM" id="Phobius"/>
    </source>
</evidence>
<feature type="transmembrane region" description="Helical" evidence="1">
    <location>
        <begin position="373"/>
        <end position="396"/>
    </location>
</feature>
<gene>
    <name evidence="2" type="ORF">HW556_07565</name>
</gene>
<feature type="transmembrane region" description="Helical" evidence="1">
    <location>
        <begin position="148"/>
        <end position="165"/>
    </location>
</feature>
<keyword evidence="3" id="KW-1185">Reference proteome</keyword>
<protein>
    <recommendedName>
        <fullName evidence="4">Glycosyltransferase RgtA/B/C/D-like domain-containing protein</fullName>
    </recommendedName>
</protein>
<proteinExistence type="predicted"/>
<name>A0ABX2Q3Z0_9BACT</name>